<proteinExistence type="inferred from homology"/>
<reference evidence="5 6" key="1">
    <citation type="submission" date="2018-04" db="EMBL/GenBank/DDBJ databases">
        <title>Pedobacter chongqingensis sp. nov., isolated from a rottenly hemp rope.</title>
        <authorList>
            <person name="Cai Y."/>
        </authorList>
    </citation>
    <scope>NUCLEOTIDE SEQUENCE [LARGE SCALE GENOMIC DNA]</scope>
    <source>
        <strain evidence="5 6">FJ4-8</strain>
    </source>
</reference>
<feature type="domain" description="Polyphosphate kinase-2-related" evidence="4">
    <location>
        <begin position="30"/>
        <end position="266"/>
    </location>
</feature>
<keyword evidence="6" id="KW-1185">Reference proteome</keyword>
<accession>A0A2U2PKC8</accession>
<dbReference type="GO" id="GO:0006797">
    <property type="term" value="P:polyphosphate metabolic process"/>
    <property type="evidence" value="ECO:0007669"/>
    <property type="project" value="InterPro"/>
</dbReference>
<evidence type="ECO:0000313" key="5">
    <source>
        <dbReference type="EMBL" id="PWG81722.1"/>
    </source>
</evidence>
<evidence type="ECO:0000256" key="3">
    <source>
        <dbReference type="ARBA" id="ARBA00022777"/>
    </source>
</evidence>
<dbReference type="EMBL" id="QEAS01000003">
    <property type="protein sequence ID" value="PWG81722.1"/>
    <property type="molecule type" value="Genomic_DNA"/>
</dbReference>
<dbReference type="InterPro" id="IPR027417">
    <property type="entry name" value="P-loop_NTPase"/>
</dbReference>
<dbReference type="Pfam" id="PF03976">
    <property type="entry name" value="PPK2"/>
    <property type="match status" value="1"/>
</dbReference>
<organism evidence="5 6">
    <name type="scientific">Pararcticibacter amylolyticus</name>
    <dbReference type="NCBI Taxonomy" id="2173175"/>
    <lineage>
        <taxon>Bacteria</taxon>
        <taxon>Pseudomonadati</taxon>
        <taxon>Bacteroidota</taxon>
        <taxon>Sphingobacteriia</taxon>
        <taxon>Sphingobacteriales</taxon>
        <taxon>Sphingobacteriaceae</taxon>
        <taxon>Pararcticibacter</taxon>
    </lineage>
</organism>
<dbReference type="PANTHER" id="PTHR34383:SF3">
    <property type="entry name" value="POLYPHOSPHATE:AMP PHOSPHOTRANSFERASE"/>
    <property type="match status" value="1"/>
</dbReference>
<dbReference type="NCBIfam" id="TIGR03709">
    <property type="entry name" value="PPK2_rel_1"/>
    <property type="match status" value="1"/>
</dbReference>
<dbReference type="SUPFAM" id="SSF52540">
    <property type="entry name" value="P-loop containing nucleoside triphosphate hydrolases"/>
    <property type="match status" value="1"/>
</dbReference>
<dbReference type="Proteomes" id="UP000245647">
    <property type="component" value="Unassembled WGS sequence"/>
</dbReference>
<sequence>MDSFLKNFIVKDTESFSLQNFDTSFTAGYDKDTARQLLDEYKKKLALLQDSFYAAGSHSLLIIFQAMDAAGKDGAIKHVMSGVNPQGCQVFSFKQPGPEDLLHDFLWRHYKALPERGRIGIHNRSHYENVLICKVHPELVLKENLPGHSTPGSLDHAFWKERYKSINHFEKHLSENGTVILKFFLHLSKDEQKKRFLRRIDDRKKNWKFSEADIHERAYWDKYMEAYNDAIRHTSTSDAPWFVIPADHKWFTRIAVINVIVSTLQQLKLAYPSLPEAEAVRLKKYQEALMNES</sequence>
<protein>
    <submittedName>
        <fullName evidence="5">Polyphosphate--nucleotide phosphotransferase</fullName>
    </submittedName>
</protein>
<gene>
    <name evidence="5" type="ORF">DDR33_04970</name>
</gene>
<keyword evidence="3" id="KW-0418">Kinase</keyword>
<comment type="similarity">
    <text evidence="1">Belongs to the polyphosphate kinase 2 (PPK2) family. Class I subfamily.</text>
</comment>
<dbReference type="Gene3D" id="3.40.50.300">
    <property type="entry name" value="P-loop containing nucleotide triphosphate hydrolases"/>
    <property type="match status" value="1"/>
</dbReference>
<dbReference type="PANTHER" id="PTHR34383">
    <property type="entry name" value="POLYPHOSPHATE:AMP PHOSPHOTRANSFERASE-RELATED"/>
    <property type="match status" value="1"/>
</dbReference>
<dbReference type="OrthoDB" id="9775224at2"/>
<keyword evidence="2 5" id="KW-0808">Transferase</keyword>
<dbReference type="PIRSF" id="PIRSF028756">
    <property type="entry name" value="PPK2_prd"/>
    <property type="match status" value="1"/>
</dbReference>
<evidence type="ECO:0000259" key="4">
    <source>
        <dbReference type="Pfam" id="PF03976"/>
    </source>
</evidence>
<dbReference type="InterPro" id="IPR016898">
    <property type="entry name" value="Polyphosphate_phosphotransfera"/>
</dbReference>
<evidence type="ECO:0000256" key="1">
    <source>
        <dbReference type="ARBA" id="ARBA00009924"/>
    </source>
</evidence>
<dbReference type="InterPro" id="IPR022488">
    <property type="entry name" value="PPK2-related"/>
</dbReference>
<comment type="caution">
    <text evidence="5">The sequence shown here is derived from an EMBL/GenBank/DDBJ whole genome shotgun (WGS) entry which is preliminary data.</text>
</comment>
<dbReference type="AlphaFoldDB" id="A0A2U2PKC8"/>
<evidence type="ECO:0000256" key="2">
    <source>
        <dbReference type="ARBA" id="ARBA00022679"/>
    </source>
</evidence>
<dbReference type="InterPro" id="IPR022300">
    <property type="entry name" value="PPK2-rel_1"/>
</dbReference>
<evidence type="ECO:0000313" key="6">
    <source>
        <dbReference type="Proteomes" id="UP000245647"/>
    </source>
</evidence>
<dbReference type="GO" id="GO:0008976">
    <property type="term" value="F:polyphosphate kinase activity"/>
    <property type="evidence" value="ECO:0007669"/>
    <property type="project" value="InterPro"/>
</dbReference>
<name>A0A2U2PKC8_9SPHI</name>
<dbReference type="RefSeq" id="WP_109414668.1">
    <property type="nucleotide sequence ID" value="NZ_QEAS01000003.1"/>
</dbReference>